<reference evidence="2" key="1">
    <citation type="journal article" date="2009" name="PLoS Genet.">
        <title>Sequencing, mapping, and analysis of 27,455 maize full-length cDNAs.</title>
        <authorList>
            <person name="Soderlund C."/>
            <person name="Descour A."/>
            <person name="Kudrna D."/>
            <person name="Bomhoff M."/>
            <person name="Boyd L."/>
            <person name="Currie J."/>
            <person name="Angelova A."/>
            <person name="Collura K."/>
            <person name="Wissotski M."/>
            <person name="Ashley E."/>
            <person name="Morrow D."/>
            <person name="Fernandes J."/>
            <person name="Walbot V."/>
            <person name="Yu Y."/>
        </authorList>
    </citation>
    <scope>NUCLEOTIDE SEQUENCE</scope>
    <source>
        <strain evidence="2">B73</strain>
    </source>
</reference>
<dbReference type="AlphaFoldDB" id="C4J3H6"/>
<evidence type="ECO:0000313" key="2">
    <source>
        <dbReference type="EMBL" id="ACR35726.1"/>
    </source>
</evidence>
<feature type="compositionally biased region" description="Polar residues" evidence="1">
    <location>
        <begin position="1"/>
        <end position="20"/>
    </location>
</feature>
<sequence length="108" mass="11673">MDPSGNGTRPLSALSPNTTLAPDLRKKALRSSHLRRGRQPCEKPCISDAFLTNGAHGRPAPYPYITLSCSDPPRRSSSGGEKALTALSRTLLERSRLSRPARPQAQVP</sequence>
<protein>
    <submittedName>
        <fullName evidence="2">Uncharacterized protein</fullName>
    </submittedName>
</protein>
<feature type="region of interest" description="Disordered" evidence="1">
    <location>
        <begin position="1"/>
        <end position="24"/>
    </location>
</feature>
<dbReference type="EMBL" id="BT085373">
    <property type="protein sequence ID" value="ACR35726.1"/>
    <property type="molecule type" value="mRNA"/>
</dbReference>
<accession>C4J3H6</accession>
<proteinExistence type="evidence at transcript level"/>
<dbReference type="HOGENOM" id="CLU_2200818_0_0_1"/>
<evidence type="ECO:0000256" key="1">
    <source>
        <dbReference type="SAM" id="MobiDB-lite"/>
    </source>
</evidence>
<name>C4J3H6_MAIZE</name>
<organism evidence="2">
    <name type="scientific">Zea mays</name>
    <name type="common">Maize</name>
    <dbReference type="NCBI Taxonomy" id="4577"/>
    <lineage>
        <taxon>Eukaryota</taxon>
        <taxon>Viridiplantae</taxon>
        <taxon>Streptophyta</taxon>
        <taxon>Embryophyta</taxon>
        <taxon>Tracheophyta</taxon>
        <taxon>Spermatophyta</taxon>
        <taxon>Magnoliopsida</taxon>
        <taxon>Liliopsida</taxon>
        <taxon>Poales</taxon>
        <taxon>Poaceae</taxon>
        <taxon>PACMAD clade</taxon>
        <taxon>Panicoideae</taxon>
        <taxon>Andropogonodae</taxon>
        <taxon>Andropogoneae</taxon>
        <taxon>Tripsacinae</taxon>
        <taxon>Zea</taxon>
    </lineage>
</organism>